<evidence type="ECO:0000256" key="2">
    <source>
        <dbReference type="SAM" id="MobiDB-lite"/>
    </source>
</evidence>
<comment type="similarity">
    <text evidence="1">Belongs to the AVL9 family.</text>
</comment>
<proteinExistence type="inferred from homology"/>
<dbReference type="InterPro" id="IPR018307">
    <property type="entry name" value="ABL9/DENND6_dom"/>
</dbReference>
<name>A0A316ZCH0_9BASI</name>
<dbReference type="Proteomes" id="UP000245946">
    <property type="component" value="Unassembled WGS sequence"/>
</dbReference>
<dbReference type="PANTHER" id="PTHR31017:SF1">
    <property type="entry name" value="LATE SECRETORY PATHWAY PROTEIN AVL9 HOMOLOG"/>
    <property type="match status" value="1"/>
</dbReference>
<evidence type="ECO:0000259" key="3">
    <source>
        <dbReference type="PROSITE" id="PS50211"/>
    </source>
</evidence>
<feature type="compositionally biased region" description="Low complexity" evidence="2">
    <location>
        <begin position="862"/>
        <end position="878"/>
    </location>
</feature>
<dbReference type="InterPro" id="IPR037516">
    <property type="entry name" value="Tripartite_DENN"/>
</dbReference>
<dbReference type="RefSeq" id="XP_025599017.1">
    <property type="nucleotide sequence ID" value="XM_025742095.1"/>
</dbReference>
<feature type="compositionally biased region" description="Basic and acidic residues" evidence="2">
    <location>
        <begin position="276"/>
        <end position="285"/>
    </location>
</feature>
<feature type="region of interest" description="Disordered" evidence="2">
    <location>
        <begin position="827"/>
        <end position="913"/>
    </location>
</feature>
<dbReference type="PROSITE" id="PS50211">
    <property type="entry name" value="DENN"/>
    <property type="match status" value="1"/>
</dbReference>
<feature type="region of interest" description="Disordered" evidence="2">
    <location>
        <begin position="750"/>
        <end position="806"/>
    </location>
</feature>
<sequence>MSASPPATPPPELPAPLAGLGFAQHVIPPSPLAARSAAETLPPERNSAAAAPPELGQPEPAAAASSTSAARLAPAAEILSPPAPPPLSRFSSSYSSYSALSAGSTSAAAAAPVILGLAVVDFNHLVGPQVEFTVPEALAQDADILASLPFLALPDGSHLSDEDFCHFHLLAPALHPHTVFGISCNRQIASSLLTHKGKEVTRGTVQKAVVVLAREPIFGPIREKLGIVTRAFFAQGDLSDKHILEDFWGTLEEGLGAWRRSPLLAGGSDSGAPEDAGEREREKEREAEWEGNMYMGTSLRELVYKWRFKTLMLLKLLLLQRKIMFFGYPVERLCTYQYSLVSMVPNLLLSLADAGSPLLDSSNGRRNKAESLKTSDKKSMLRFMGLPLDLFGKGAFFQPYLPLQQIDLASSAKSFLVGTTNSIFKQQKECGTDVIVDLEHTSLEFVGADPRLQAAINLTPADRKWMDELVNVVTDTWNVDDPTRPSTMQYLGSDDYLRSKFEDYICSLLSTVKYTDFLTKGEKSDLSIYAPDAAAAAAFGTEFIAAFKRTAAYEIWDDATDPMVFDLFEHKHPCEGKVSALEDVGLRVTAGLHDLHLEEQLAPTREAIGAAITSGSATAWKFANKLGSDLARIRREQLAKAEAAAAAKAANAGPTNGSSEAGSERGSPDGTTPRTSQSASSGPAAADLQAQATAAAAQASTQVRAAFGSFGSFLASKRTAWSAAASPAAAPAAAAAPVEPATSLATARTLRSGPMARRVSGQDSPAASPSGASGATLVAGRRTPRSSSSALPGARMSLLINDPDSPAARRDAAKAAAALQAVANGGVAAPSSPMLAGSSSPNMRPSSGVFLPSSPALRPGTLSSSPGRSARSPSPGLGAELPSYPPQPASPRSPREGWSAPPSPSIPEEKEHQ</sequence>
<dbReference type="GO" id="GO:0005737">
    <property type="term" value="C:cytoplasm"/>
    <property type="evidence" value="ECO:0007669"/>
    <property type="project" value="TreeGrafter"/>
</dbReference>
<feature type="region of interest" description="Disordered" evidence="2">
    <location>
        <begin position="31"/>
        <end position="67"/>
    </location>
</feature>
<dbReference type="AlphaFoldDB" id="A0A316ZCH0"/>
<feature type="compositionally biased region" description="Polar residues" evidence="2">
    <location>
        <begin position="669"/>
        <end position="681"/>
    </location>
</feature>
<feature type="region of interest" description="Disordered" evidence="2">
    <location>
        <begin position="263"/>
        <end position="285"/>
    </location>
</feature>
<feature type="region of interest" description="Disordered" evidence="2">
    <location>
        <begin position="645"/>
        <end position="687"/>
    </location>
</feature>
<dbReference type="PANTHER" id="PTHR31017">
    <property type="entry name" value="LATE SECRETORY PATHWAY PROTEIN AVL9-RELATED"/>
    <property type="match status" value="1"/>
</dbReference>
<evidence type="ECO:0000256" key="1">
    <source>
        <dbReference type="ARBA" id="ARBA00038178"/>
    </source>
</evidence>
<keyword evidence="5" id="KW-1185">Reference proteome</keyword>
<dbReference type="OrthoDB" id="26278at2759"/>
<organism evidence="4 5">
    <name type="scientific">Tilletiopsis washingtonensis</name>
    <dbReference type="NCBI Taxonomy" id="58919"/>
    <lineage>
        <taxon>Eukaryota</taxon>
        <taxon>Fungi</taxon>
        <taxon>Dikarya</taxon>
        <taxon>Basidiomycota</taxon>
        <taxon>Ustilaginomycotina</taxon>
        <taxon>Exobasidiomycetes</taxon>
        <taxon>Entylomatales</taxon>
        <taxon>Entylomatales incertae sedis</taxon>
        <taxon>Tilletiopsis</taxon>
    </lineage>
</organism>
<feature type="compositionally biased region" description="Low complexity" evidence="2">
    <location>
        <begin position="58"/>
        <end position="67"/>
    </location>
</feature>
<dbReference type="Pfam" id="PF09794">
    <property type="entry name" value="Avl9"/>
    <property type="match status" value="1"/>
</dbReference>
<reference evidence="4 5" key="1">
    <citation type="journal article" date="2018" name="Mol. Biol. Evol.">
        <title>Broad Genomic Sampling Reveals a Smut Pathogenic Ancestry of the Fungal Clade Ustilaginomycotina.</title>
        <authorList>
            <person name="Kijpornyongpan T."/>
            <person name="Mondo S.J."/>
            <person name="Barry K."/>
            <person name="Sandor L."/>
            <person name="Lee J."/>
            <person name="Lipzen A."/>
            <person name="Pangilinan J."/>
            <person name="LaButti K."/>
            <person name="Hainaut M."/>
            <person name="Henrissat B."/>
            <person name="Grigoriev I.V."/>
            <person name="Spatafora J.W."/>
            <person name="Aime M.C."/>
        </authorList>
    </citation>
    <scope>NUCLEOTIDE SEQUENCE [LARGE SCALE GENOMIC DNA]</scope>
    <source>
        <strain evidence="4 5">MCA 4186</strain>
    </source>
</reference>
<feature type="domain" description="UDENN" evidence="3">
    <location>
        <begin position="115"/>
        <end position="580"/>
    </location>
</feature>
<accession>A0A316ZCH0</accession>
<protein>
    <recommendedName>
        <fullName evidence="3">UDENN domain-containing protein</fullName>
    </recommendedName>
</protein>
<gene>
    <name evidence="4" type="ORF">FA09DRAFT_329243</name>
</gene>
<evidence type="ECO:0000313" key="5">
    <source>
        <dbReference type="Proteomes" id="UP000245946"/>
    </source>
</evidence>
<feature type="compositionally biased region" description="Low complexity" evidence="2">
    <location>
        <begin position="764"/>
        <end position="775"/>
    </location>
</feature>
<dbReference type="InterPro" id="IPR051731">
    <property type="entry name" value="DENND11/AVL9_GEFs"/>
</dbReference>
<dbReference type="EMBL" id="KZ819290">
    <property type="protein sequence ID" value="PWN98738.1"/>
    <property type="molecule type" value="Genomic_DNA"/>
</dbReference>
<dbReference type="GeneID" id="37269639"/>
<evidence type="ECO:0000313" key="4">
    <source>
        <dbReference type="EMBL" id="PWN98738.1"/>
    </source>
</evidence>